<sequence length="116" mass="12858">MGFAWPTKDDGRPLSLIGKWRCDELNRWIGEQLLPADSLLCFFFDVEEQAGWGLTPQDVRGWRVTVTDTATASPAQSPAGAVTYPAIAAEGRRVLTMPHSEEPAIEAIWAWPLLHP</sequence>
<evidence type="ECO:0000313" key="1">
    <source>
        <dbReference type="EMBL" id="GAA1552681.1"/>
    </source>
</evidence>
<gene>
    <name evidence="1" type="ORF">GCM10009827_086740</name>
</gene>
<keyword evidence="2" id="KW-1185">Reference proteome</keyword>
<dbReference type="InterPro" id="IPR015315">
    <property type="entry name" value="DUF1963"/>
</dbReference>
<comment type="caution">
    <text evidence="1">The sequence shown here is derived from an EMBL/GenBank/DDBJ whole genome shotgun (WGS) entry which is preliminary data.</text>
</comment>
<proteinExistence type="predicted"/>
<dbReference type="Pfam" id="PF09234">
    <property type="entry name" value="DUF1963"/>
    <property type="match status" value="1"/>
</dbReference>
<dbReference type="Proteomes" id="UP001501470">
    <property type="component" value="Unassembled WGS sequence"/>
</dbReference>
<protein>
    <submittedName>
        <fullName evidence="1">Uncharacterized protein</fullName>
    </submittedName>
</protein>
<dbReference type="InterPro" id="IPR035948">
    <property type="entry name" value="YwqG-like_sf"/>
</dbReference>
<name>A0ABN2C4N7_9ACTN</name>
<dbReference type="EMBL" id="BAAAQD010000023">
    <property type="protein sequence ID" value="GAA1552681.1"/>
    <property type="molecule type" value="Genomic_DNA"/>
</dbReference>
<dbReference type="SUPFAM" id="SSF103032">
    <property type="entry name" value="Hypothetical protein YwqG"/>
    <property type="match status" value="1"/>
</dbReference>
<evidence type="ECO:0000313" key="2">
    <source>
        <dbReference type="Proteomes" id="UP001501470"/>
    </source>
</evidence>
<organism evidence="1 2">
    <name type="scientific">Dactylosporangium maewongense</name>
    <dbReference type="NCBI Taxonomy" id="634393"/>
    <lineage>
        <taxon>Bacteria</taxon>
        <taxon>Bacillati</taxon>
        <taxon>Actinomycetota</taxon>
        <taxon>Actinomycetes</taxon>
        <taxon>Micromonosporales</taxon>
        <taxon>Micromonosporaceae</taxon>
        <taxon>Dactylosporangium</taxon>
    </lineage>
</organism>
<dbReference type="Gene3D" id="2.30.320.10">
    <property type="entry name" value="YwqG-like"/>
    <property type="match status" value="1"/>
</dbReference>
<accession>A0ABN2C4N7</accession>
<reference evidence="1 2" key="1">
    <citation type="journal article" date="2019" name="Int. J. Syst. Evol. Microbiol.">
        <title>The Global Catalogue of Microorganisms (GCM) 10K type strain sequencing project: providing services to taxonomists for standard genome sequencing and annotation.</title>
        <authorList>
            <consortium name="The Broad Institute Genomics Platform"/>
            <consortium name="The Broad Institute Genome Sequencing Center for Infectious Disease"/>
            <person name="Wu L."/>
            <person name="Ma J."/>
        </authorList>
    </citation>
    <scope>NUCLEOTIDE SEQUENCE [LARGE SCALE GENOMIC DNA]</scope>
    <source>
        <strain evidence="1 2">JCM 15933</strain>
    </source>
</reference>